<dbReference type="Proteomes" id="UP000001072">
    <property type="component" value="Unassembled WGS sequence"/>
</dbReference>
<gene>
    <name evidence="2" type="ORF">MELLADRAFT_112535</name>
</gene>
<keyword evidence="3" id="KW-1185">Reference proteome</keyword>
<feature type="compositionally biased region" description="Polar residues" evidence="1">
    <location>
        <begin position="130"/>
        <end position="143"/>
    </location>
</feature>
<protein>
    <submittedName>
        <fullName evidence="2">Uncharacterized protein</fullName>
    </submittedName>
</protein>
<dbReference type="GeneID" id="18924717"/>
<sequence>MILKITFEVDLSELNSQGTAPLSATCHKSQSAQPNTSPSGESPLIPQSTDDAEYLAQSVVEHDGTDQERGIDEINNAKKEIHPGQAILDSEGFWRQLGGSQMQESVSGASDSPFIETKVDPRFPFPGIHHTQTNQYNKRQPIQNKEAEGSNKRRHH</sequence>
<feature type="compositionally biased region" description="Polar residues" evidence="1">
    <location>
        <begin position="98"/>
        <end position="110"/>
    </location>
</feature>
<dbReference type="RefSeq" id="XP_007417110.1">
    <property type="nucleotide sequence ID" value="XM_007417048.1"/>
</dbReference>
<dbReference type="AlphaFoldDB" id="F4S6T4"/>
<dbReference type="HOGENOM" id="CLU_1687033_0_0_1"/>
<feature type="region of interest" description="Disordered" evidence="1">
    <location>
        <begin position="98"/>
        <end position="156"/>
    </location>
</feature>
<feature type="region of interest" description="Disordered" evidence="1">
    <location>
        <begin position="16"/>
        <end position="50"/>
    </location>
</feature>
<proteinExistence type="predicted"/>
<name>F4S6T4_MELLP</name>
<dbReference type="VEuPathDB" id="FungiDB:MELLADRAFT_112535"/>
<evidence type="ECO:0000313" key="3">
    <source>
        <dbReference type="Proteomes" id="UP000001072"/>
    </source>
</evidence>
<evidence type="ECO:0000313" key="2">
    <source>
        <dbReference type="EMBL" id="EGF99626.1"/>
    </source>
</evidence>
<organism evidence="3">
    <name type="scientific">Melampsora larici-populina (strain 98AG31 / pathotype 3-4-7)</name>
    <name type="common">Poplar leaf rust fungus</name>
    <dbReference type="NCBI Taxonomy" id="747676"/>
    <lineage>
        <taxon>Eukaryota</taxon>
        <taxon>Fungi</taxon>
        <taxon>Dikarya</taxon>
        <taxon>Basidiomycota</taxon>
        <taxon>Pucciniomycotina</taxon>
        <taxon>Pucciniomycetes</taxon>
        <taxon>Pucciniales</taxon>
        <taxon>Melampsoraceae</taxon>
        <taxon>Melampsora</taxon>
    </lineage>
</organism>
<reference evidence="3" key="1">
    <citation type="journal article" date="2011" name="Proc. Natl. Acad. Sci. U.S.A.">
        <title>Obligate biotrophy features unraveled by the genomic analysis of rust fungi.</title>
        <authorList>
            <person name="Duplessis S."/>
            <person name="Cuomo C.A."/>
            <person name="Lin Y.-C."/>
            <person name="Aerts A."/>
            <person name="Tisserant E."/>
            <person name="Veneault-Fourrey C."/>
            <person name="Joly D.L."/>
            <person name="Hacquard S."/>
            <person name="Amselem J."/>
            <person name="Cantarel B.L."/>
            <person name="Chiu R."/>
            <person name="Coutinho P.M."/>
            <person name="Feau N."/>
            <person name="Field M."/>
            <person name="Frey P."/>
            <person name="Gelhaye E."/>
            <person name="Goldberg J."/>
            <person name="Grabherr M.G."/>
            <person name="Kodira C.D."/>
            <person name="Kohler A."/>
            <person name="Kuees U."/>
            <person name="Lindquist E.A."/>
            <person name="Lucas S.M."/>
            <person name="Mago R."/>
            <person name="Mauceli E."/>
            <person name="Morin E."/>
            <person name="Murat C."/>
            <person name="Pangilinan J.L."/>
            <person name="Park R."/>
            <person name="Pearson M."/>
            <person name="Quesneville H."/>
            <person name="Rouhier N."/>
            <person name="Sakthikumar S."/>
            <person name="Salamov A.A."/>
            <person name="Schmutz J."/>
            <person name="Selles B."/>
            <person name="Shapiro H."/>
            <person name="Tanguay P."/>
            <person name="Tuskan G.A."/>
            <person name="Henrissat B."/>
            <person name="Van de Peer Y."/>
            <person name="Rouze P."/>
            <person name="Ellis J.G."/>
            <person name="Dodds P.N."/>
            <person name="Schein J.E."/>
            <person name="Zhong S."/>
            <person name="Hamelin R.C."/>
            <person name="Grigoriev I.V."/>
            <person name="Szabo L.J."/>
            <person name="Martin F."/>
        </authorList>
    </citation>
    <scope>NUCLEOTIDE SEQUENCE [LARGE SCALE GENOMIC DNA]</scope>
    <source>
        <strain evidence="3">98AG31 / pathotype 3-4-7</strain>
    </source>
</reference>
<dbReference type="InParanoid" id="F4S6T4"/>
<dbReference type="EMBL" id="GL883156">
    <property type="protein sequence ID" value="EGF99626.1"/>
    <property type="molecule type" value="Genomic_DNA"/>
</dbReference>
<dbReference type="KEGG" id="mlr:MELLADRAFT_112535"/>
<feature type="compositionally biased region" description="Polar residues" evidence="1">
    <location>
        <begin position="16"/>
        <end position="49"/>
    </location>
</feature>
<feature type="compositionally biased region" description="Basic and acidic residues" evidence="1">
    <location>
        <begin position="145"/>
        <end position="156"/>
    </location>
</feature>
<evidence type="ECO:0000256" key="1">
    <source>
        <dbReference type="SAM" id="MobiDB-lite"/>
    </source>
</evidence>
<accession>F4S6T4</accession>